<keyword evidence="2" id="KW-1185">Reference proteome</keyword>
<name>A0A8C0UFL9_CYACU</name>
<accession>A0A8C0UFL9</accession>
<organism evidence="1 2">
    <name type="scientific">Cyanistes caeruleus</name>
    <name type="common">Eurasian blue tit</name>
    <name type="synonym">Parus caeruleus</name>
    <dbReference type="NCBI Taxonomy" id="156563"/>
    <lineage>
        <taxon>Eukaryota</taxon>
        <taxon>Metazoa</taxon>
        <taxon>Chordata</taxon>
        <taxon>Craniata</taxon>
        <taxon>Vertebrata</taxon>
        <taxon>Euteleostomi</taxon>
        <taxon>Archelosauria</taxon>
        <taxon>Archosauria</taxon>
        <taxon>Dinosauria</taxon>
        <taxon>Saurischia</taxon>
        <taxon>Theropoda</taxon>
        <taxon>Coelurosauria</taxon>
        <taxon>Aves</taxon>
        <taxon>Neognathae</taxon>
        <taxon>Neoaves</taxon>
        <taxon>Telluraves</taxon>
        <taxon>Australaves</taxon>
        <taxon>Passeriformes</taxon>
        <taxon>Paridae</taxon>
        <taxon>Cyanistes</taxon>
    </lineage>
</organism>
<protein>
    <submittedName>
        <fullName evidence="1">Uncharacterized protein</fullName>
    </submittedName>
</protein>
<reference evidence="1" key="1">
    <citation type="submission" date="2025-08" db="UniProtKB">
        <authorList>
            <consortium name="Ensembl"/>
        </authorList>
    </citation>
    <scope>IDENTIFICATION</scope>
</reference>
<dbReference type="AlphaFoldDB" id="A0A8C0UFL9"/>
<dbReference type="Proteomes" id="UP000694410">
    <property type="component" value="Unplaced"/>
</dbReference>
<evidence type="ECO:0000313" key="1">
    <source>
        <dbReference type="Ensembl" id="ENSCCEP00000007988.1"/>
    </source>
</evidence>
<evidence type="ECO:0000313" key="2">
    <source>
        <dbReference type="Proteomes" id="UP000694410"/>
    </source>
</evidence>
<sequence length="77" mass="9042">MKIPASSLNASTWTKVLETFCLKEKHWWCQNLNQTLTVIRSAKMRENEGKDWSQHSPSWPLYCRSVWSPPAELLPRL</sequence>
<dbReference type="Ensembl" id="ENSCCET00000012754.1">
    <property type="protein sequence ID" value="ENSCCEP00000007988.1"/>
    <property type="gene ID" value="ENSCCEG00000008325.1"/>
</dbReference>
<proteinExistence type="predicted"/>
<reference evidence="1" key="2">
    <citation type="submission" date="2025-09" db="UniProtKB">
        <authorList>
            <consortium name="Ensembl"/>
        </authorList>
    </citation>
    <scope>IDENTIFICATION</scope>
</reference>